<dbReference type="Pfam" id="PF01547">
    <property type="entry name" value="SBP_bac_1"/>
    <property type="match status" value="1"/>
</dbReference>
<dbReference type="InterPro" id="IPR006059">
    <property type="entry name" value="SBP"/>
</dbReference>
<feature type="compositionally biased region" description="Low complexity" evidence="1">
    <location>
        <begin position="18"/>
        <end position="34"/>
    </location>
</feature>
<name>A0A3D9HQI3_9BACL</name>
<proteinExistence type="predicted"/>
<comment type="caution">
    <text evidence="2">The sequence shown here is derived from an EMBL/GenBank/DDBJ whole genome shotgun (WGS) entry which is preliminary data.</text>
</comment>
<dbReference type="EMBL" id="QRDY01000040">
    <property type="protein sequence ID" value="RED51728.1"/>
    <property type="molecule type" value="Genomic_DNA"/>
</dbReference>
<evidence type="ECO:0000313" key="2">
    <source>
        <dbReference type="EMBL" id="RED51728.1"/>
    </source>
</evidence>
<dbReference type="PANTHER" id="PTHR43649">
    <property type="entry name" value="ARABINOSE-BINDING PROTEIN-RELATED"/>
    <property type="match status" value="1"/>
</dbReference>
<dbReference type="Gene3D" id="3.40.190.10">
    <property type="entry name" value="Periplasmic binding protein-like II"/>
    <property type="match status" value="2"/>
</dbReference>
<sequence>MLLTLSLAVVVAGCGSNNGNNGNAASNAPSSEGATESQGTVDTGGEKVTVNFMHLWPEGVSAGQNKIVNQIIDSYQTEHPNVTIKQEVLDNEQYKSKLKVLSASNQLPDVGVTWAAGFLQPYVEGNLFTPVDDLLSGELNGKFVAGTTEAYAINGKTYALPLEFNIAPVYYNKAIFEKNNLEIPQTYEQFKTVVKTLSDAGVAPIALGNKDRWTGSLWYMYLADRIAGQATLAGAINGSSSFTDEGLMKAATEVQSLVDVNAFVKGFNGLSNEEAKSEFLNGKAAMYMMGTWELPNFTTNEDIPQEFRDSVGFFKFPTVDGGKGDINSWVGGPGVGLFVSENSKVKDEAKKFVEYFVTKWGEQSVTGAGVIPATKVDTSALELPQLYIDLFNEMNKASSITLFADVQMQASAAETHLNMIQALFGKAATPAKFAEEHDAAIAK</sequence>
<evidence type="ECO:0000313" key="3">
    <source>
        <dbReference type="Proteomes" id="UP000256869"/>
    </source>
</evidence>
<dbReference type="SUPFAM" id="SSF53850">
    <property type="entry name" value="Periplasmic binding protein-like II"/>
    <property type="match status" value="1"/>
</dbReference>
<accession>A0A3D9HQI3</accession>
<evidence type="ECO:0000256" key="1">
    <source>
        <dbReference type="SAM" id="MobiDB-lite"/>
    </source>
</evidence>
<protein>
    <submittedName>
        <fullName evidence="2">Carbohydrate ABC transporter substrate-binding protein (CUT1 family)</fullName>
    </submittedName>
</protein>
<feature type="region of interest" description="Disordered" evidence="1">
    <location>
        <begin position="18"/>
        <end position="43"/>
    </location>
</feature>
<organism evidence="2 3">
    <name type="scientific">Cohnella lupini</name>
    <dbReference type="NCBI Taxonomy" id="1294267"/>
    <lineage>
        <taxon>Bacteria</taxon>
        <taxon>Bacillati</taxon>
        <taxon>Bacillota</taxon>
        <taxon>Bacilli</taxon>
        <taxon>Bacillales</taxon>
        <taxon>Paenibacillaceae</taxon>
        <taxon>Cohnella</taxon>
    </lineage>
</organism>
<reference evidence="2 3" key="1">
    <citation type="submission" date="2018-07" db="EMBL/GenBank/DDBJ databases">
        <title>Genomic Encyclopedia of Type Strains, Phase III (KMG-III): the genomes of soil and plant-associated and newly described type strains.</title>
        <authorList>
            <person name="Whitman W."/>
        </authorList>
    </citation>
    <scope>NUCLEOTIDE SEQUENCE [LARGE SCALE GENOMIC DNA]</scope>
    <source>
        <strain evidence="2 3">CECT 8236</strain>
    </source>
</reference>
<dbReference type="InterPro" id="IPR050490">
    <property type="entry name" value="Bact_solute-bd_prot1"/>
</dbReference>
<dbReference type="Proteomes" id="UP000256869">
    <property type="component" value="Unassembled WGS sequence"/>
</dbReference>
<dbReference type="AlphaFoldDB" id="A0A3D9HQI3"/>
<gene>
    <name evidence="2" type="ORF">DFP95_14023</name>
</gene>
<dbReference type="PANTHER" id="PTHR43649:SF14">
    <property type="entry name" value="BLR3389 PROTEIN"/>
    <property type="match status" value="1"/>
</dbReference>
<keyword evidence="3" id="KW-1185">Reference proteome</keyword>